<gene>
    <name evidence="5" type="ORF">MSSIT_1374</name>
</gene>
<dbReference type="HOGENOM" id="CLU_174627_0_0_2"/>
<keyword evidence="5" id="KW-0378">Hydrolase</keyword>
<keyword evidence="3" id="KW-0238">DNA-binding</keyword>
<dbReference type="Proteomes" id="UP000033111">
    <property type="component" value="Chromosome"/>
</dbReference>
<evidence type="ECO:0000259" key="4">
    <source>
        <dbReference type="Pfam" id="PF01420"/>
    </source>
</evidence>
<reference evidence="5 6" key="1">
    <citation type="submission" date="2014-07" db="EMBL/GenBank/DDBJ databases">
        <title>Methanogenic archaea and the global carbon cycle.</title>
        <authorList>
            <person name="Henriksen J.R."/>
            <person name="Luke J."/>
            <person name="Reinhart S."/>
            <person name="Benedict M.N."/>
            <person name="Youngblut N.D."/>
            <person name="Metcalf M.E."/>
            <person name="Whitaker R.J."/>
            <person name="Metcalf W.W."/>
        </authorList>
    </citation>
    <scope>NUCLEOTIDE SEQUENCE [LARGE SCALE GENOMIC DNA]</scope>
    <source>
        <strain evidence="5 6">T4/M</strain>
    </source>
</reference>
<evidence type="ECO:0000256" key="2">
    <source>
        <dbReference type="ARBA" id="ARBA00022747"/>
    </source>
</evidence>
<evidence type="ECO:0000313" key="5">
    <source>
        <dbReference type="EMBL" id="AKB28093.1"/>
    </source>
</evidence>
<feature type="domain" description="Type I restriction modification DNA specificity" evidence="4">
    <location>
        <begin position="3"/>
        <end position="58"/>
    </location>
</feature>
<comment type="similarity">
    <text evidence="1">Belongs to the type-I restriction system S methylase family.</text>
</comment>
<sequence length="106" mass="12069">MAINQTNYGLKSKSDYGDFFLFLTILNLIQDMKQNAYGTVFDTITTKTFKQIKIILPLRSVIESFENIINNIMGKVLFNLEESENIGSVRDALLPKLMSGKIRVEC</sequence>
<keyword evidence="6" id="KW-1185">Reference proteome</keyword>
<dbReference type="InterPro" id="IPR000055">
    <property type="entry name" value="Restrct_endonuc_typeI_TRD"/>
</dbReference>
<dbReference type="PATRIC" id="fig|1434120.4.peg.1761"/>
<name>A0A0E3P3S2_9EURY</name>
<dbReference type="Pfam" id="PF01420">
    <property type="entry name" value="Methylase_S"/>
    <property type="match status" value="1"/>
</dbReference>
<evidence type="ECO:0000256" key="1">
    <source>
        <dbReference type="ARBA" id="ARBA00010923"/>
    </source>
</evidence>
<evidence type="ECO:0000256" key="3">
    <source>
        <dbReference type="ARBA" id="ARBA00023125"/>
    </source>
</evidence>
<dbReference type="Gene3D" id="3.90.220.20">
    <property type="entry name" value="DNA methylase specificity domains"/>
    <property type="match status" value="1"/>
</dbReference>
<dbReference type="InterPro" id="IPR044946">
    <property type="entry name" value="Restrct_endonuc_typeI_TRD_sf"/>
</dbReference>
<dbReference type="AlphaFoldDB" id="A0A0E3P3S2"/>
<accession>A0A0E3P3S2</accession>
<dbReference type="GO" id="GO:0009035">
    <property type="term" value="F:type I site-specific deoxyribonuclease activity"/>
    <property type="evidence" value="ECO:0007669"/>
    <property type="project" value="UniProtKB-EC"/>
</dbReference>
<dbReference type="EMBL" id="CP009506">
    <property type="protein sequence ID" value="AKB28093.1"/>
    <property type="molecule type" value="Genomic_DNA"/>
</dbReference>
<organism evidence="5 6">
    <name type="scientific">Methanosarcina siciliae T4/M</name>
    <dbReference type="NCBI Taxonomy" id="1434120"/>
    <lineage>
        <taxon>Archaea</taxon>
        <taxon>Methanobacteriati</taxon>
        <taxon>Methanobacteriota</taxon>
        <taxon>Stenosarchaea group</taxon>
        <taxon>Methanomicrobia</taxon>
        <taxon>Methanosarcinales</taxon>
        <taxon>Methanosarcinaceae</taxon>
        <taxon>Methanosarcina</taxon>
    </lineage>
</organism>
<keyword evidence="2" id="KW-0680">Restriction system</keyword>
<evidence type="ECO:0000313" key="6">
    <source>
        <dbReference type="Proteomes" id="UP000033111"/>
    </source>
</evidence>
<dbReference type="GO" id="GO:0003677">
    <property type="term" value="F:DNA binding"/>
    <property type="evidence" value="ECO:0007669"/>
    <property type="project" value="UniProtKB-KW"/>
</dbReference>
<protein>
    <submittedName>
        <fullName evidence="5">Type I restriction-modification system, specificity subunit S</fullName>
        <ecNumber evidence="5">3.1.21.3</ecNumber>
    </submittedName>
</protein>
<dbReference type="SUPFAM" id="SSF116734">
    <property type="entry name" value="DNA methylase specificity domain"/>
    <property type="match status" value="1"/>
</dbReference>
<proteinExistence type="inferred from homology"/>
<dbReference type="GO" id="GO:0009307">
    <property type="term" value="P:DNA restriction-modification system"/>
    <property type="evidence" value="ECO:0007669"/>
    <property type="project" value="UniProtKB-KW"/>
</dbReference>
<dbReference type="EC" id="3.1.21.3" evidence="5"/>
<dbReference type="KEGG" id="msw:MSSIT_1374"/>